<organism evidence="6 7">
    <name type="scientific">Stylosanthes scabra</name>
    <dbReference type="NCBI Taxonomy" id="79078"/>
    <lineage>
        <taxon>Eukaryota</taxon>
        <taxon>Viridiplantae</taxon>
        <taxon>Streptophyta</taxon>
        <taxon>Embryophyta</taxon>
        <taxon>Tracheophyta</taxon>
        <taxon>Spermatophyta</taxon>
        <taxon>Magnoliopsida</taxon>
        <taxon>eudicotyledons</taxon>
        <taxon>Gunneridae</taxon>
        <taxon>Pentapetalae</taxon>
        <taxon>rosids</taxon>
        <taxon>fabids</taxon>
        <taxon>Fabales</taxon>
        <taxon>Fabaceae</taxon>
        <taxon>Papilionoideae</taxon>
        <taxon>50 kb inversion clade</taxon>
        <taxon>dalbergioids sensu lato</taxon>
        <taxon>Dalbergieae</taxon>
        <taxon>Pterocarpus clade</taxon>
        <taxon>Stylosanthes</taxon>
    </lineage>
</organism>
<dbReference type="Gene3D" id="3.10.110.10">
    <property type="entry name" value="Ubiquitin Conjugating Enzyme"/>
    <property type="match status" value="1"/>
</dbReference>
<reference evidence="6 7" key="1">
    <citation type="journal article" date="2023" name="Plants (Basel)">
        <title>Bridging the Gap: Combining Genomics and Transcriptomics Approaches to Understand Stylosanthes scabra, an Orphan Legume from the Brazilian Caatinga.</title>
        <authorList>
            <person name="Ferreira-Neto J.R.C."/>
            <person name="da Silva M.D."/>
            <person name="Binneck E."/>
            <person name="de Melo N.F."/>
            <person name="da Silva R.H."/>
            <person name="de Melo A.L.T.M."/>
            <person name="Pandolfi V."/>
            <person name="Bustamante F.O."/>
            <person name="Brasileiro-Vidal A.C."/>
            <person name="Benko-Iseppon A.M."/>
        </authorList>
    </citation>
    <scope>NUCLEOTIDE SEQUENCE [LARGE SCALE GENOMIC DNA]</scope>
    <source>
        <tissue evidence="6">Leaves</tissue>
    </source>
</reference>
<dbReference type="SUPFAM" id="SSF54495">
    <property type="entry name" value="UBC-like"/>
    <property type="match status" value="1"/>
</dbReference>
<comment type="similarity">
    <text evidence="4">Belongs to the ubiquitin-conjugating enzyme family.</text>
</comment>
<dbReference type="Pfam" id="PF00179">
    <property type="entry name" value="UQ_con"/>
    <property type="match status" value="1"/>
</dbReference>
<evidence type="ECO:0000313" key="7">
    <source>
        <dbReference type="Proteomes" id="UP001341840"/>
    </source>
</evidence>
<dbReference type="InterPro" id="IPR016135">
    <property type="entry name" value="UBQ-conjugating_enzyme/RWD"/>
</dbReference>
<dbReference type="SMART" id="SM00212">
    <property type="entry name" value="UBCc"/>
    <property type="match status" value="1"/>
</dbReference>
<proteinExistence type="inferred from homology"/>
<keyword evidence="4" id="KW-0547">Nucleotide-binding</keyword>
<evidence type="ECO:0000259" key="5">
    <source>
        <dbReference type="PROSITE" id="PS50127"/>
    </source>
</evidence>
<name>A0ABU6R4H7_9FABA</name>
<dbReference type="InterPro" id="IPR050113">
    <property type="entry name" value="Ub_conjugating_enzyme"/>
</dbReference>
<sequence>MMSFGGAACGRLAEERKSWRKNHPHGFIARPVSGSDGSLNLFHWQCFIPGKDGTDWEGGHYPLSIQFSEDYPDNSPVCKFAQGFLHPNVYPSGLVCLSIIGEDWKPSITVKQILVGIQDMLDNPNPSSPANHDINNLYLKDKCEYGRKMQLQAQKYPFTI</sequence>
<evidence type="ECO:0000256" key="3">
    <source>
        <dbReference type="PROSITE-ProRule" id="PRU10133"/>
    </source>
</evidence>
<protein>
    <submittedName>
        <fullName evidence="6">SUMO-conjugating enzyme sce1</fullName>
    </submittedName>
</protein>
<evidence type="ECO:0000256" key="2">
    <source>
        <dbReference type="ARBA" id="ARBA00022786"/>
    </source>
</evidence>
<keyword evidence="7" id="KW-1185">Reference proteome</keyword>
<feature type="active site" description="Glycyl thioester intermediate" evidence="3">
    <location>
        <position position="96"/>
    </location>
</feature>
<comment type="caution">
    <text evidence="6">The sequence shown here is derived from an EMBL/GenBank/DDBJ whole genome shotgun (WGS) entry which is preliminary data.</text>
</comment>
<dbReference type="PROSITE" id="PS00183">
    <property type="entry name" value="UBC_1"/>
    <property type="match status" value="1"/>
</dbReference>
<evidence type="ECO:0000313" key="6">
    <source>
        <dbReference type="EMBL" id="MED6118500.1"/>
    </source>
</evidence>
<feature type="domain" description="UBC core" evidence="5">
    <location>
        <begin position="7"/>
        <end position="158"/>
    </location>
</feature>
<dbReference type="PROSITE" id="PS50127">
    <property type="entry name" value="UBC_2"/>
    <property type="match status" value="1"/>
</dbReference>
<gene>
    <name evidence="6" type="primary">SCE1_1</name>
    <name evidence="6" type="ORF">PIB30_003246</name>
</gene>
<accession>A0ABU6R4H7</accession>
<keyword evidence="2 4" id="KW-0833">Ubl conjugation pathway</keyword>
<dbReference type="EMBL" id="JASCZI010030214">
    <property type="protein sequence ID" value="MED6118500.1"/>
    <property type="molecule type" value="Genomic_DNA"/>
</dbReference>
<dbReference type="CDD" id="cd23798">
    <property type="entry name" value="UBCc_UBE2I"/>
    <property type="match status" value="1"/>
</dbReference>
<evidence type="ECO:0000256" key="1">
    <source>
        <dbReference type="ARBA" id="ARBA00022679"/>
    </source>
</evidence>
<keyword evidence="1" id="KW-0808">Transferase</keyword>
<dbReference type="Proteomes" id="UP001341840">
    <property type="component" value="Unassembled WGS sequence"/>
</dbReference>
<keyword evidence="4" id="KW-0067">ATP-binding</keyword>
<dbReference type="PANTHER" id="PTHR24067">
    <property type="entry name" value="UBIQUITIN-CONJUGATING ENZYME E2"/>
    <property type="match status" value="1"/>
</dbReference>
<dbReference type="InterPro" id="IPR000608">
    <property type="entry name" value="UBC"/>
</dbReference>
<dbReference type="InterPro" id="IPR023313">
    <property type="entry name" value="UBQ-conjugating_AS"/>
</dbReference>
<evidence type="ECO:0000256" key="4">
    <source>
        <dbReference type="RuleBase" id="RU362109"/>
    </source>
</evidence>